<comment type="caution">
    <text evidence="1">The sequence shown here is derived from an EMBL/GenBank/DDBJ whole genome shotgun (WGS) entry which is preliminary data.</text>
</comment>
<dbReference type="EMBL" id="BMQK01000003">
    <property type="protein sequence ID" value="GGQ50816.1"/>
    <property type="molecule type" value="Genomic_DNA"/>
</dbReference>
<gene>
    <name evidence="1" type="ORF">GCM10010145_19900</name>
</gene>
<evidence type="ECO:0000313" key="1">
    <source>
        <dbReference type="EMBL" id="GGQ50816.1"/>
    </source>
</evidence>
<reference evidence="1" key="2">
    <citation type="submission" date="2020-09" db="EMBL/GenBank/DDBJ databases">
        <authorList>
            <person name="Sun Q."/>
            <person name="Ohkuma M."/>
        </authorList>
    </citation>
    <scope>NUCLEOTIDE SEQUENCE</scope>
    <source>
        <strain evidence="1">JCM 3131</strain>
    </source>
</reference>
<accession>A0A918BD02</accession>
<sequence length="72" mass="7609">MPAAGPAPPRTRRAAGSGAAFFVGVFPADVKMTADWRDRPAAPRTVAYARLPLRVPLVLWARNVAEAAGRPA</sequence>
<organism evidence="1 2">
    <name type="scientific">Streptomyces ruber</name>
    <dbReference type="NCBI Taxonomy" id="83378"/>
    <lineage>
        <taxon>Bacteria</taxon>
        <taxon>Bacillati</taxon>
        <taxon>Actinomycetota</taxon>
        <taxon>Actinomycetes</taxon>
        <taxon>Kitasatosporales</taxon>
        <taxon>Streptomycetaceae</taxon>
        <taxon>Streptomyces</taxon>
    </lineage>
</organism>
<reference evidence="1" key="1">
    <citation type="journal article" date="2014" name="Int. J. Syst. Evol. Microbiol.">
        <title>Complete genome sequence of Corynebacterium casei LMG S-19264T (=DSM 44701T), isolated from a smear-ripened cheese.</title>
        <authorList>
            <consortium name="US DOE Joint Genome Institute (JGI-PGF)"/>
            <person name="Walter F."/>
            <person name="Albersmeier A."/>
            <person name="Kalinowski J."/>
            <person name="Ruckert C."/>
        </authorList>
    </citation>
    <scope>NUCLEOTIDE SEQUENCE</scope>
    <source>
        <strain evidence="1">JCM 3131</strain>
    </source>
</reference>
<name>A0A918BD02_9ACTN</name>
<proteinExistence type="predicted"/>
<protein>
    <submittedName>
        <fullName evidence="1">Uncharacterized protein</fullName>
    </submittedName>
</protein>
<dbReference type="Proteomes" id="UP000620156">
    <property type="component" value="Unassembled WGS sequence"/>
</dbReference>
<keyword evidence="2" id="KW-1185">Reference proteome</keyword>
<evidence type="ECO:0000313" key="2">
    <source>
        <dbReference type="Proteomes" id="UP000620156"/>
    </source>
</evidence>
<dbReference type="AlphaFoldDB" id="A0A918BD02"/>